<feature type="compositionally biased region" description="Polar residues" evidence="1">
    <location>
        <begin position="61"/>
        <end position="70"/>
    </location>
</feature>
<dbReference type="GeneID" id="54365723"/>
<reference evidence="4" key="3">
    <citation type="submission" date="2025-08" db="UniProtKB">
        <authorList>
            <consortium name="RefSeq"/>
        </authorList>
    </citation>
    <scope>IDENTIFICATION</scope>
    <source>
        <strain evidence="4">CBS 342.82</strain>
    </source>
</reference>
<dbReference type="Pfam" id="PF14438">
    <property type="entry name" value="SM-ATX"/>
    <property type="match status" value="1"/>
</dbReference>
<feature type="compositionally biased region" description="Polar residues" evidence="1">
    <location>
        <begin position="79"/>
        <end position="93"/>
    </location>
</feature>
<dbReference type="OrthoDB" id="2275718at2759"/>
<name>A0A6J3LXN2_9PEZI</name>
<feature type="region of interest" description="Disordered" evidence="1">
    <location>
        <begin position="1"/>
        <end position="96"/>
    </location>
</feature>
<sequence>MSTTTVNGGDPAKSIHQNGPKAAFKGNVVTGKTLDNSRKQASPQPDTQNRKPWQGPHPFAQRNTNGNASNDRAAAKPVQPSSNTKASTESQPNKHAHDRSIFLFANLVGRDVKLAYKSGEVFSGVFSGFAQDASNTAQYRLKMVRRERTATQQSTPQSEYIGDGEEHSMAFDVQDTLSLSAQDVPLGTSTSQQNGARGGSFLTDTQISGREGARSGERELQRWEPGPESLADMSLGDSGETGWDQFAANEKSFGVRSDYDESIYTTAINRNNPDYRRRQAEADRIAREIEGSAPANAHVAEERRAEARQDDAGDEEDKYSGVRRESVPLPKRAAGAYVPPSQRAISNMPTVAGAPFDPAIISSHISKPKPQPATLPREAPVPIPEKAVAAANEPQAAPSQPSQHTTAAGAAEFKNGEPLASSGTESVAKERQPTATGNLARDTADAFKQFANEEKLRMRQQTEAKKMQGRAEKNVKLNDLKKFAANFKLKSRVPDDLVPILAKDREKQLEIQSKAEEAAKEEELRAKEKGSEKASPSPAATSIPAGAGAKGPIVDPRSFGQHPRARASQQGRGGAMITGQGQSPRAPLSTRIQGNNQYYQQQQQQQQSSQRQPGDMRMPSVSSATGDSLNPNANQRLNVNAKAFEFRPGASAFAPSGTSPSPQRISRQTTPHIPFFDEEAKKTPCKTASFDTIERLSKADYADHQKKQFASNGGFPQSYTTPPTWATIKANDGVSYLAAFQKSQASGPGGNMHASHGQGQMPPNGPQALPMHMGGPGGRQMYPQQMGHPGQYNHFQQQFGPHGPVQNSPRQQPIAVAPFNGQMAQMPFPQQPMPGYGMSPSMPYRQLQPTPMMMMPGQQQGQMNGPMRPGYPPVQQYSGGPQMGGHMMVQQPSSGGYSSNGPPSGFSPMPPHAQPHMSNHHLGQHQNGFSGSPRPPMMQHQGSHQGFSVMPPQQQQMPYGSQGPPPPQGMHGYHMGHRTMSNNGYPPQGQHQGPPMGTPRSHNAMPYHQSPAAPSVGMPNNVPAPQGEDGK</sequence>
<feature type="region of interest" description="Disordered" evidence="1">
    <location>
        <begin position="389"/>
        <end position="441"/>
    </location>
</feature>
<reference evidence="4" key="1">
    <citation type="submission" date="2020-01" db="EMBL/GenBank/DDBJ databases">
        <authorList>
            <consortium name="DOE Joint Genome Institute"/>
            <person name="Haridas S."/>
            <person name="Albert R."/>
            <person name="Binder M."/>
            <person name="Bloem J."/>
            <person name="Labutti K."/>
            <person name="Salamov A."/>
            <person name="Andreopoulos B."/>
            <person name="Baker S.E."/>
            <person name="Barry K."/>
            <person name="Bills G."/>
            <person name="Bluhm B.H."/>
            <person name="Cannon C."/>
            <person name="Castanera R."/>
            <person name="Culley D.E."/>
            <person name="Daum C."/>
            <person name="Ezra D."/>
            <person name="Gonzalez J.B."/>
            <person name="Henrissat B."/>
            <person name="Kuo A."/>
            <person name="Liang C."/>
            <person name="Lipzen A."/>
            <person name="Lutzoni F."/>
            <person name="Magnuson J."/>
            <person name="Mondo S."/>
            <person name="Nolan M."/>
            <person name="Ohm R."/>
            <person name="Pangilinan J."/>
            <person name="Park H.-J."/>
            <person name="Ramirez L."/>
            <person name="Alfaro M."/>
            <person name="Sun H."/>
            <person name="Tritt A."/>
            <person name="Yoshinaga Y."/>
            <person name="Zwiers L.-H."/>
            <person name="Turgeon B.G."/>
            <person name="Goodwin S.B."/>
            <person name="Spatafora J.W."/>
            <person name="Crous P.W."/>
            <person name="Grigoriev I.V."/>
        </authorList>
    </citation>
    <scope>NUCLEOTIDE SEQUENCE</scope>
    <source>
        <strain evidence="4">CBS 342.82</strain>
    </source>
</reference>
<feature type="compositionally biased region" description="Polar residues" evidence="1">
    <location>
        <begin position="620"/>
        <end position="634"/>
    </location>
</feature>
<dbReference type="PANTHER" id="PTHR12854:SF7">
    <property type="entry name" value="ATAXIN-2 HOMOLOG"/>
    <property type="match status" value="1"/>
</dbReference>
<evidence type="ECO:0000259" key="2">
    <source>
        <dbReference type="SMART" id="SM01272"/>
    </source>
</evidence>
<feature type="region of interest" description="Disordered" evidence="1">
    <location>
        <begin position="512"/>
        <end position="634"/>
    </location>
</feature>
<dbReference type="InterPro" id="IPR025852">
    <property type="entry name" value="SM_dom_ATX"/>
</dbReference>
<dbReference type="PANTHER" id="PTHR12854">
    <property type="entry name" value="ATAXIN 2-RELATED"/>
    <property type="match status" value="1"/>
</dbReference>
<protein>
    <recommendedName>
        <fullName evidence="2">LsmAD domain-containing protein</fullName>
    </recommendedName>
</protein>
<feature type="compositionally biased region" description="Low complexity" evidence="1">
    <location>
        <begin position="986"/>
        <end position="999"/>
    </location>
</feature>
<dbReference type="Pfam" id="PF06741">
    <property type="entry name" value="LsmAD"/>
    <property type="match status" value="1"/>
</dbReference>
<feature type="compositionally biased region" description="Low complexity" evidence="1">
    <location>
        <begin position="389"/>
        <end position="403"/>
    </location>
</feature>
<evidence type="ECO:0000313" key="3">
    <source>
        <dbReference type="Proteomes" id="UP000504637"/>
    </source>
</evidence>
<feature type="compositionally biased region" description="Basic and acidic residues" evidence="1">
    <location>
        <begin position="299"/>
        <end position="311"/>
    </location>
</feature>
<feature type="region of interest" description="Disordered" evidence="1">
    <location>
        <begin position="289"/>
        <end position="327"/>
    </location>
</feature>
<reference evidence="4" key="2">
    <citation type="submission" date="2020-04" db="EMBL/GenBank/DDBJ databases">
        <authorList>
            <consortium name="NCBI Genome Project"/>
        </authorList>
    </citation>
    <scope>NUCLEOTIDE SEQUENCE</scope>
    <source>
        <strain evidence="4">CBS 342.82</strain>
    </source>
</reference>
<gene>
    <name evidence="4" type="ORF">K489DRAFT_412388</name>
</gene>
<dbReference type="RefSeq" id="XP_033457469.1">
    <property type="nucleotide sequence ID" value="XM_033607924.1"/>
</dbReference>
<feature type="region of interest" description="Disordered" evidence="1">
    <location>
        <begin position="877"/>
        <end position="1031"/>
    </location>
</feature>
<feature type="compositionally biased region" description="Low complexity" evidence="1">
    <location>
        <begin position="950"/>
        <end position="962"/>
    </location>
</feature>
<dbReference type="GO" id="GO:0003729">
    <property type="term" value="F:mRNA binding"/>
    <property type="evidence" value="ECO:0007669"/>
    <property type="project" value="TreeGrafter"/>
</dbReference>
<feature type="compositionally biased region" description="Low complexity" evidence="1">
    <location>
        <begin position="892"/>
        <end position="907"/>
    </location>
</feature>
<proteinExistence type="predicted"/>
<feature type="compositionally biased region" description="Polar residues" evidence="1">
    <location>
        <begin position="39"/>
        <end position="51"/>
    </location>
</feature>
<feature type="region of interest" description="Disordered" evidence="1">
    <location>
        <begin position="187"/>
        <end position="228"/>
    </location>
</feature>
<evidence type="ECO:0000313" key="4">
    <source>
        <dbReference type="RefSeq" id="XP_033457469.1"/>
    </source>
</evidence>
<feature type="region of interest" description="Disordered" evidence="1">
    <location>
        <begin position="744"/>
        <end position="764"/>
    </location>
</feature>
<feature type="compositionally biased region" description="Low complexity" evidence="1">
    <location>
        <begin position="534"/>
        <end position="547"/>
    </location>
</feature>
<dbReference type="GO" id="GO:0010494">
    <property type="term" value="C:cytoplasmic stress granule"/>
    <property type="evidence" value="ECO:0007669"/>
    <property type="project" value="TreeGrafter"/>
</dbReference>
<dbReference type="InterPro" id="IPR009604">
    <property type="entry name" value="LsmAD_domain"/>
</dbReference>
<keyword evidence="3" id="KW-1185">Reference proteome</keyword>
<dbReference type="GO" id="GO:0034063">
    <property type="term" value="P:stress granule assembly"/>
    <property type="evidence" value="ECO:0007669"/>
    <property type="project" value="TreeGrafter"/>
</dbReference>
<feature type="compositionally biased region" description="Basic and acidic residues" evidence="1">
    <location>
        <begin position="211"/>
        <end position="222"/>
    </location>
</feature>
<evidence type="ECO:0000256" key="1">
    <source>
        <dbReference type="SAM" id="MobiDB-lite"/>
    </source>
</evidence>
<accession>A0A6J3LXN2</accession>
<dbReference type="SMART" id="SM01272">
    <property type="entry name" value="LsmAD"/>
    <property type="match status" value="1"/>
</dbReference>
<dbReference type="Proteomes" id="UP000504637">
    <property type="component" value="Unplaced"/>
</dbReference>
<feature type="domain" description="LsmAD" evidence="2">
    <location>
        <begin position="253"/>
        <end position="325"/>
    </location>
</feature>
<dbReference type="AlphaFoldDB" id="A0A6J3LXN2"/>
<feature type="compositionally biased region" description="Low complexity" evidence="1">
    <location>
        <begin position="597"/>
        <end position="612"/>
    </location>
</feature>
<organism evidence="4">
    <name type="scientific">Dissoconium aciculare CBS 342.82</name>
    <dbReference type="NCBI Taxonomy" id="1314786"/>
    <lineage>
        <taxon>Eukaryota</taxon>
        <taxon>Fungi</taxon>
        <taxon>Dikarya</taxon>
        <taxon>Ascomycota</taxon>
        <taxon>Pezizomycotina</taxon>
        <taxon>Dothideomycetes</taxon>
        <taxon>Dothideomycetidae</taxon>
        <taxon>Mycosphaerellales</taxon>
        <taxon>Dissoconiaceae</taxon>
        <taxon>Dissoconium</taxon>
    </lineage>
</organism>
<feature type="compositionally biased region" description="Basic and acidic residues" evidence="1">
    <location>
        <begin position="512"/>
        <end position="532"/>
    </location>
</feature>
<dbReference type="InterPro" id="IPR045117">
    <property type="entry name" value="ATXN2-like"/>
</dbReference>